<feature type="domain" description="Protein kinase" evidence="3">
    <location>
        <begin position="1"/>
        <end position="321"/>
    </location>
</feature>
<proteinExistence type="predicted"/>
<accession>A0A078AIM5</accession>
<dbReference type="EMBL" id="CCKQ01010277">
    <property type="protein sequence ID" value="CDW81786.1"/>
    <property type="molecule type" value="Genomic_DNA"/>
</dbReference>
<dbReference type="InParanoid" id="A0A078AIM5"/>
<dbReference type="SMART" id="SM00220">
    <property type="entry name" value="S_TKc"/>
    <property type="match status" value="1"/>
</dbReference>
<sequence length="368" mass="43106">MIDNRFTLIKKIGSGGQGQVGNKDEFMNERALYRRLAESNQQKFSWYIKSGQVDKTKFYIAMKLMGSSLKQILRSTQVYLNIQQIALIGIQLIEQLSLIHQIGYVHWDIKPENILFQNKYSVIKEDTKFQKIQLIDFGVSRPFINSLGNHYQNIKQEQFAGNLYFSSHFQMLGNGPSRRDDIISIIYFLLYLKQGYLPWICSITQPVTSEKYNNIVNLKKNYYNILENQFESNCILKKLLSYSYQLEFQDEPDYAYLQQKNNNKKNKANKKVCPNKSSGQRKIRDFPNYQLGQQDIQEEIVQCIDNDPISIILIDRQQQYFVENDSDSDLDISEEKKYNNNSEIPENSVYQAVFNANYIKAVDQQNDV</sequence>
<dbReference type="GO" id="GO:0004674">
    <property type="term" value="F:protein serine/threonine kinase activity"/>
    <property type="evidence" value="ECO:0007669"/>
    <property type="project" value="UniProtKB-EC"/>
</dbReference>
<organism evidence="4 5">
    <name type="scientific">Stylonychia lemnae</name>
    <name type="common">Ciliate</name>
    <dbReference type="NCBI Taxonomy" id="5949"/>
    <lineage>
        <taxon>Eukaryota</taxon>
        <taxon>Sar</taxon>
        <taxon>Alveolata</taxon>
        <taxon>Ciliophora</taxon>
        <taxon>Intramacronucleata</taxon>
        <taxon>Spirotrichea</taxon>
        <taxon>Stichotrichia</taxon>
        <taxon>Sporadotrichida</taxon>
        <taxon>Oxytrichidae</taxon>
        <taxon>Stylonychinae</taxon>
        <taxon>Stylonychia</taxon>
    </lineage>
</organism>
<dbReference type="EC" id="2.7.11.1" evidence="1"/>
<keyword evidence="4" id="KW-0418">Kinase</keyword>
<evidence type="ECO:0000259" key="3">
    <source>
        <dbReference type="PROSITE" id="PS50011"/>
    </source>
</evidence>
<dbReference type="OrthoDB" id="4062651at2759"/>
<name>A0A078AIM5_STYLE</name>
<dbReference type="GO" id="GO:0005524">
    <property type="term" value="F:ATP binding"/>
    <property type="evidence" value="ECO:0007669"/>
    <property type="project" value="InterPro"/>
</dbReference>
<dbReference type="InterPro" id="IPR008271">
    <property type="entry name" value="Ser/Thr_kinase_AS"/>
</dbReference>
<dbReference type="Gene3D" id="1.10.510.10">
    <property type="entry name" value="Transferase(Phosphotransferase) domain 1"/>
    <property type="match status" value="1"/>
</dbReference>
<dbReference type="InterPro" id="IPR050235">
    <property type="entry name" value="CK1_Ser-Thr_kinase"/>
</dbReference>
<evidence type="ECO:0000256" key="2">
    <source>
        <dbReference type="ARBA" id="ARBA00023860"/>
    </source>
</evidence>
<reference evidence="4 5" key="1">
    <citation type="submission" date="2014-06" db="EMBL/GenBank/DDBJ databases">
        <authorList>
            <person name="Swart Estienne"/>
        </authorList>
    </citation>
    <scope>NUCLEOTIDE SEQUENCE [LARGE SCALE GENOMIC DNA]</scope>
    <source>
        <strain evidence="4 5">130c</strain>
    </source>
</reference>
<gene>
    <name evidence="4" type="primary">Contig8019.g8549</name>
    <name evidence="4" type="ORF">STYLEM_10810</name>
</gene>
<evidence type="ECO:0000313" key="4">
    <source>
        <dbReference type="EMBL" id="CDW81786.1"/>
    </source>
</evidence>
<keyword evidence="4" id="KW-0808">Transferase</keyword>
<dbReference type="PANTHER" id="PTHR11909">
    <property type="entry name" value="CASEIN KINASE-RELATED"/>
    <property type="match status" value="1"/>
</dbReference>
<dbReference type="Pfam" id="PF00069">
    <property type="entry name" value="Pkinase"/>
    <property type="match status" value="1"/>
</dbReference>
<evidence type="ECO:0000313" key="5">
    <source>
        <dbReference type="Proteomes" id="UP000039865"/>
    </source>
</evidence>
<keyword evidence="5" id="KW-1185">Reference proteome</keyword>
<protein>
    <recommendedName>
        <fullName evidence="2">Casein kinase I</fullName>
        <ecNumber evidence="1">2.7.11.1</ecNumber>
    </recommendedName>
</protein>
<dbReference type="SUPFAM" id="SSF56112">
    <property type="entry name" value="Protein kinase-like (PK-like)"/>
    <property type="match status" value="1"/>
</dbReference>
<dbReference type="Proteomes" id="UP000039865">
    <property type="component" value="Unassembled WGS sequence"/>
</dbReference>
<dbReference type="InterPro" id="IPR011009">
    <property type="entry name" value="Kinase-like_dom_sf"/>
</dbReference>
<dbReference type="InterPro" id="IPR000719">
    <property type="entry name" value="Prot_kinase_dom"/>
</dbReference>
<dbReference type="PROSITE" id="PS50011">
    <property type="entry name" value="PROTEIN_KINASE_DOM"/>
    <property type="match status" value="1"/>
</dbReference>
<dbReference type="AlphaFoldDB" id="A0A078AIM5"/>
<evidence type="ECO:0000256" key="1">
    <source>
        <dbReference type="ARBA" id="ARBA00012513"/>
    </source>
</evidence>
<dbReference type="PROSITE" id="PS00108">
    <property type="entry name" value="PROTEIN_KINASE_ST"/>
    <property type="match status" value="1"/>
</dbReference>